<reference evidence="7" key="1">
    <citation type="submission" date="2022-08" db="EMBL/GenBank/DDBJ databases">
        <title>The genomic sequence of strain Paenibacillus sp. SCIV0701.</title>
        <authorList>
            <person name="Zhao H."/>
        </authorList>
    </citation>
    <scope>NUCLEOTIDE SEQUENCE</scope>
    <source>
        <strain evidence="7">SCIV0701</strain>
    </source>
</reference>
<dbReference type="RefSeq" id="WP_257447771.1">
    <property type="nucleotide sequence ID" value="NZ_JANIPJ010000011.1"/>
</dbReference>
<proteinExistence type="predicted"/>
<organism evidence="7 8">
    <name type="scientific">Paenibacillus soyae</name>
    <dbReference type="NCBI Taxonomy" id="2969249"/>
    <lineage>
        <taxon>Bacteria</taxon>
        <taxon>Bacillati</taxon>
        <taxon>Bacillota</taxon>
        <taxon>Bacilli</taxon>
        <taxon>Bacillales</taxon>
        <taxon>Paenibacillaceae</taxon>
        <taxon>Paenibacillus</taxon>
    </lineage>
</organism>
<dbReference type="SUPFAM" id="SSF52540">
    <property type="entry name" value="P-loop containing nucleoside triphosphate hydrolases"/>
    <property type="match status" value="1"/>
</dbReference>
<dbReference type="InterPro" id="IPR006935">
    <property type="entry name" value="Helicase/UvrB_N"/>
</dbReference>
<dbReference type="InterPro" id="IPR027417">
    <property type="entry name" value="P-loop_NTPase"/>
</dbReference>
<dbReference type="PROSITE" id="PS51194">
    <property type="entry name" value="HELICASE_CTER"/>
    <property type="match status" value="1"/>
</dbReference>
<keyword evidence="3 7" id="KW-0347">Helicase</keyword>
<gene>
    <name evidence="7" type="ORF">NQZ67_16010</name>
</gene>
<keyword evidence="1" id="KW-0547">Nucleotide-binding</keyword>
<dbReference type="PANTHER" id="PTHR11274:SF0">
    <property type="entry name" value="GENERAL TRANSCRIPTION AND DNA REPAIR FACTOR IIH HELICASE SUBUNIT XPB"/>
    <property type="match status" value="1"/>
</dbReference>
<dbReference type="GO" id="GO:0005524">
    <property type="term" value="F:ATP binding"/>
    <property type="evidence" value="ECO:0007669"/>
    <property type="project" value="UniProtKB-KW"/>
</dbReference>
<dbReference type="InterPro" id="IPR001650">
    <property type="entry name" value="Helicase_C-like"/>
</dbReference>
<name>A0A9X2MXR9_9BACL</name>
<dbReference type="GO" id="GO:0004386">
    <property type="term" value="F:helicase activity"/>
    <property type="evidence" value="ECO:0007669"/>
    <property type="project" value="UniProtKB-KW"/>
</dbReference>
<keyword evidence="4" id="KW-0067">ATP-binding</keyword>
<dbReference type="SMART" id="SM00487">
    <property type="entry name" value="DEXDc"/>
    <property type="match status" value="1"/>
</dbReference>
<evidence type="ECO:0000256" key="2">
    <source>
        <dbReference type="ARBA" id="ARBA00022801"/>
    </source>
</evidence>
<dbReference type="AlphaFoldDB" id="A0A9X2MXR9"/>
<evidence type="ECO:0000256" key="1">
    <source>
        <dbReference type="ARBA" id="ARBA00022741"/>
    </source>
</evidence>
<dbReference type="Pfam" id="PF00271">
    <property type="entry name" value="Helicase_C"/>
    <property type="match status" value="1"/>
</dbReference>
<dbReference type="Gene3D" id="3.40.50.300">
    <property type="entry name" value="P-loop containing nucleotide triphosphate hydrolases"/>
    <property type="match status" value="2"/>
</dbReference>
<evidence type="ECO:0000259" key="6">
    <source>
        <dbReference type="PROSITE" id="PS51194"/>
    </source>
</evidence>
<dbReference type="GO" id="GO:0016787">
    <property type="term" value="F:hydrolase activity"/>
    <property type="evidence" value="ECO:0007669"/>
    <property type="project" value="UniProtKB-KW"/>
</dbReference>
<dbReference type="Proteomes" id="UP001141950">
    <property type="component" value="Unassembled WGS sequence"/>
</dbReference>
<evidence type="ECO:0000313" key="7">
    <source>
        <dbReference type="EMBL" id="MCR2805392.1"/>
    </source>
</evidence>
<dbReference type="PANTHER" id="PTHR11274">
    <property type="entry name" value="RAD25/XP-B DNA REPAIR HELICASE"/>
    <property type="match status" value="1"/>
</dbReference>
<evidence type="ECO:0000256" key="3">
    <source>
        <dbReference type="ARBA" id="ARBA00022806"/>
    </source>
</evidence>
<dbReference type="CDD" id="cd09179">
    <property type="entry name" value="PLDc_N_DEXD_a"/>
    <property type="match status" value="1"/>
</dbReference>
<feature type="domain" description="Helicase ATP-binding" evidence="5">
    <location>
        <begin position="254"/>
        <end position="421"/>
    </location>
</feature>
<sequence>MTLRDVYCKEQYITGEDDLITDFYIPCLSRSQFYDRAAGFFNSSIYQRIKMGLEPFIKNGGRMRLLTSAKLSPSDIQKIKEGYDERIWLEEHLNLLYEDFYKNRNDINVSNLCWLIKCGRLDIKISIPDVNQINEDYDTGIFHDKIGIFTDSDEEFVVFFGSNNESIGGWVSNFESFEVYCSWDTGVSSRALKRKHYFERLWDGSIASIKTYEFPEAFKQKLIQIAPSKFQYEDNKFSDDIEFEPRKCQSAAYNTFVESDYVCLYQMATGTGKTKAATFSMSMIKDKWDLLVVLVPSIDLVRQWQRDIKLFFPDDYIIMCGSNWVGWKTEFRDLIEARVPFRTVLISTYDSAKTEFTLSNLQLISNDRFALICDEVHNLGAGNTKAIMNRIKPPYRIGLSATPDRHFDDEGSAQIIEYFNNNRYEVSIKEAIREKYLVEYEYYVVPVSLNDTEWEQYVELSNQIARLRFVVDDETNTNSNINRLLERRARILKTAEAKLSQLPAILSEIGSEQRTLIYGDTIDHLERFGELLDGMGKEHFLYIGRMDSAEVRPRMIEDFEIGIRKFLLAVKCLDEGVDIPACDTAIFVSSSTSTREFVQRRGRVLRQGYKKNRAYLYDFIVIPPYNPYNEREIEIAQNLISKEYNRIRIMAEDAINGTGTISKLDDYLTTQGLNPYSL</sequence>
<comment type="caution">
    <text evidence="7">The sequence shown here is derived from an EMBL/GenBank/DDBJ whole genome shotgun (WGS) entry which is preliminary data.</text>
</comment>
<feature type="domain" description="Helicase C-terminal" evidence="6">
    <location>
        <begin position="501"/>
        <end position="655"/>
    </location>
</feature>
<protein>
    <submittedName>
        <fullName evidence="7">DEAD/DEAH box helicase family protein</fullName>
    </submittedName>
</protein>
<dbReference type="EMBL" id="JANIPJ010000011">
    <property type="protein sequence ID" value="MCR2805392.1"/>
    <property type="molecule type" value="Genomic_DNA"/>
</dbReference>
<keyword evidence="8" id="KW-1185">Reference proteome</keyword>
<evidence type="ECO:0000259" key="5">
    <source>
        <dbReference type="PROSITE" id="PS51192"/>
    </source>
</evidence>
<accession>A0A9X2MXR9</accession>
<dbReference type="GO" id="GO:0003677">
    <property type="term" value="F:DNA binding"/>
    <property type="evidence" value="ECO:0007669"/>
    <property type="project" value="InterPro"/>
</dbReference>
<evidence type="ECO:0000313" key="8">
    <source>
        <dbReference type="Proteomes" id="UP001141950"/>
    </source>
</evidence>
<keyword evidence="2" id="KW-0378">Hydrolase</keyword>
<dbReference type="SMART" id="SM00490">
    <property type="entry name" value="HELICc"/>
    <property type="match status" value="1"/>
</dbReference>
<dbReference type="InterPro" id="IPR014001">
    <property type="entry name" value="Helicase_ATP-bd"/>
</dbReference>
<evidence type="ECO:0000256" key="4">
    <source>
        <dbReference type="ARBA" id="ARBA00022840"/>
    </source>
</evidence>
<dbReference type="PROSITE" id="PS51192">
    <property type="entry name" value="HELICASE_ATP_BIND_1"/>
    <property type="match status" value="1"/>
</dbReference>
<dbReference type="InterPro" id="IPR050615">
    <property type="entry name" value="ATP-dep_DNA_Helicase"/>
</dbReference>
<dbReference type="Pfam" id="PF04851">
    <property type="entry name" value="ResIII"/>
    <property type="match status" value="1"/>
</dbReference>